<accession>A0AAV4ZXG9</accession>
<evidence type="ECO:0000313" key="8">
    <source>
        <dbReference type="EMBL" id="GJD92414.1"/>
    </source>
</evidence>
<dbReference type="PRINTS" id="PR01488">
    <property type="entry name" value="RTXTOXINA"/>
</dbReference>
<dbReference type="Proteomes" id="UP001055247">
    <property type="component" value="Unassembled WGS sequence"/>
</dbReference>
<sequence length="497" mass="51404">MSNDSEPTNNQLVTADIDGRLSSDGLDGQYGAFLSFYDVQSSGASISGSSFANAAVDPVDYMGYSLNPNVGSVQFYAKMGSDEASLLDKAGTFGVRSQYKFAPKADFLGSSVTLQVRAGAEMYAQEAAGLIGDLSRITDQLTASYAAKAAQGIDDVALRSDIMSVAQVTLAFTKLYETNGVNVNAQQARQIASDIRTAASGSNSTPFSSSIRSDAARLSEIASDWNNLHYYRSIGSAPLTEVSSLEAFLTNVTWTTTSPSSGAPRQGIIEITGAIGLDTQDGGRTAAVDVSSSYIAAHRAGGGVYLTGTAAADAFSGAESGDFIAGYQGNDTIFGGGGSDELYGNQDNDQLYGNQGNDTIYSGIGNDSAYGGVASDVMFGNLGDDLLFGNIGSDVLYGGQGNDTLYGGQGDDLISGDRGDDVLSGDLGADRYVFGQNSGRDVILGFNQAQGDRIDLQGQTYTLGAAANGNALLRLSGGGTVEFAGLSQQQFSTSFFA</sequence>
<dbReference type="GO" id="GO:0090729">
    <property type="term" value="F:toxin activity"/>
    <property type="evidence" value="ECO:0007669"/>
    <property type="project" value="UniProtKB-KW"/>
</dbReference>
<evidence type="ECO:0000256" key="1">
    <source>
        <dbReference type="ARBA" id="ARBA00004370"/>
    </source>
</evidence>
<keyword evidence="9" id="KW-1185">Reference proteome</keyword>
<reference evidence="8" key="1">
    <citation type="journal article" date="2016" name="Front. Microbiol.">
        <title>Genome Sequence of the Piezophilic, Mesophilic Sulfate-Reducing Bacterium Desulfovibrio indicus J2T.</title>
        <authorList>
            <person name="Cao J."/>
            <person name="Maignien L."/>
            <person name="Shao Z."/>
            <person name="Alain K."/>
            <person name="Jebbar M."/>
        </authorList>
    </citation>
    <scope>NUCLEOTIDE SEQUENCE</scope>
    <source>
        <strain evidence="8">DSM 16372</strain>
    </source>
</reference>
<dbReference type="PANTHER" id="PTHR38340">
    <property type="entry name" value="S-LAYER PROTEIN"/>
    <property type="match status" value="1"/>
</dbReference>
<evidence type="ECO:0000256" key="5">
    <source>
        <dbReference type="ARBA" id="ARBA00022737"/>
    </source>
</evidence>
<comment type="subcellular location">
    <subcellularLocation>
        <location evidence="1">Membrane</location>
    </subcellularLocation>
    <subcellularLocation>
        <location evidence="2">Secreted</location>
    </subcellularLocation>
</comment>
<dbReference type="InterPro" id="IPR050557">
    <property type="entry name" value="RTX_toxin/Mannuronan_C5-epim"/>
</dbReference>
<keyword evidence="7" id="KW-0472">Membrane</keyword>
<dbReference type="PANTHER" id="PTHR38340:SF1">
    <property type="entry name" value="S-LAYER PROTEIN"/>
    <property type="match status" value="1"/>
</dbReference>
<dbReference type="PROSITE" id="PS00330">
    <property type="entry name" value="HEMOLYSIN_CALCIUM"/>
    <property type="match status" value="1"/>
</dbReference>
<evidence type="ECO:0008006" key="10">
    <source>
        <dbReference type="Google" id="ProtNLM"/>
    </source>
</evidence>
<dbReference type="GO" id="GO:0005509">
    <property type="term" value="F:calcium ion binding"/>
    <property type="evidence" value="ECO:0007669"/>
    <property type="project" value="InterPro"/>
</dbReference>
<dbReference type="SUPFAM" id="SSF51120">
    <property type="entry name" value="beta-Roll"/>
    <property type="match status" value="2"/>
</dbReference>
<dbReference type="InterPro" id="IPR001343">
    <property type="entry name" value="Hemolysn_Ca-bd"/>
</dbReference>
<name>A0AAV4ZXG9_9HYPH</name>
<evidence type="ECO:0000256" key="6">
    <source>
        <dbReference type="ARBA" id="ARBA00023026"/>
    </source>
</evidence>
<keyword evidence="3" id="KW-0964">Secreted</keyword>
<evidence type="ECO:0000256" key="7">
    <source>
        <dbReference type="ARBA" id="ARBA00023136"/>
    </source>
</evidence>
<reference evidence="8" key="2">
    <citation type="submission" date="2021-08" db="EMBL/GenBank/DDBJ databases">
        <authorList>
            <person name="Tani A."/>
            <person name="Ola A."/>
            <person name="Ogura Y."/>
            <person name="Katsura K."/>
            <person name="Hayashi T."/>
        </authorList>
    </citation>
    <scope>NUCLEOTIDE SEQUENCE</scope>
    <source>
        <strain evidence="8">DSM 16372</strain>
    </source>
</reference>
<evidence type="ECO:0000256" key="3">
    <source>
        <dbReference type="ARBA" id="ARBA00022525"/>
    </source>
</evidence>
<dbReference type="InterPro" id="IPR011049">
    <property type="entry name" value="Serralysin-like_metalloprot_C"/>
</dbReference>
<dbReference type="PRINTS" id="PR00313">
    <property type="entry name" value="CABNDNGRPT"/>
</dbReference>
<proteinExistence type="predicted"/>
<organism evidence="8 9">
    <name type="scientific">Methylobacterium hispanicum</name>
    <dbReference type="NCBI Taxonomy" id="270350"/>
    <lineage>
        <taxon>Bacteria</taxon>
        <taxon>Pseudomonadati</taxon>
        <taxon>Pseudomonadota</taxon>
        <taxon>Alphaproteobacteria</taxon>
        <taxon>Hyphomicrobiales</taxon>
        <taxon>Methylobacteriaceae</taxon>
        <taxon>Methylobacterium</taxon>
    </lineage>
</organism>
<keyword evidence="4" id="KW-0800">Toxin</keyword>
<evidence type="ECO:0000256" key="2">
    <source>
        <dbReference type="ARBA" id="ARBA00004613"/>
    </source>
</evidence>
<protein>
    <recommendedName>
        <fullName evidence="10">Calcium-binding protein</fullName>
    </recommendedName>
</protein>
<gene>
    <name evidence="8" type="ORF">BHAOGJBA_5968</name>
</gene>
<keyword evidence="6" id="KW-0843">Virulence</keyword>
<comment type="caution">
    <text evidence="8">The sequence shown here is derived from an EMBL/GenBank/DDBJ whole genome shotgun (WGS) entry which is preliminary data.</text>
</comment>
<dbReference type="RefSeq" id="WP_082773063.1">
    <property type="nucleotide sequence ID" value="NZ_BPQO01000044.1"/>
</dbReference>
<keyword evidence="5" id="KW-0677">Repeat</keyword>
<dbReference type="EMBL" id="BPQO01000044">
    <property type="protein sequence ID" value="GJD92414.1"/>
    <property type="molecule type" value="Genomic_DNA"/>
</dbReference>
<dbReference type="GO" id="GO:0016020">
    <property type="term" value="C:membrane"/>
    <property type="evidence" value="ECO:0007669"/>
    <property type="project" value="UniProtKB-SubCell"/>
</dbReference>
<dbReference type="Pfam" id="PF00353">
    <property type="entry name" value="HemolysinCabind"/>
    <property type="match status" value="2"/>
</dbReference>
<evidence type="ECO:0000313" key="9">
    <source>
        <dbReference type="Proteomes" id="UP001055247"/>
    </source>
</evidence>
<dbReference type="InterPro" id="IPR003995">
    <property type="entry name" value="RTX_toxin_determinant-A"/>
</dbReference>
<evidence type="ECO:0000256" key="4">
    <source>
        <dbReference type="ARBA" id="ARBA00022656"/>
    </source>
</evidence>
<dbReference type="GO" id="GO:0005576">
    <property type="term" value="C:extracellular region"/>
    <property type="evidence" value="ECO:0007669"/>
    <property type="project" value="UniProtKB-SubCell"/>
</dbReference>
<dbReference type="AlphaFoldDB" id="A0AAV4ZXG9"/>
<dbReference type="InterPro" id="IPR018511">
    <property type="entry name" value="Hemolysin-typ_Ca-bd_CS"/>
</dbReference>
<dbReference type="Gene3D" id="2.150.10.10">
    <property type="entry name" value="Serralysin-like metalloprotease, C-terminal"/>
    <property type="match status" value="2"/>
</dbReference>